<gene>
    <name evidence="2" type="ORF">ANN_23402</name>
</gene>
<keyword evidence="3" id="KW-1185">Reference proteome</keyword>
<reference evidence="2 3" key="1">
    <citation type="journal article" date="2022" name="Allergy">
        <title>Genome assembly and annotation of Periplaneta americana reveal a comprehensive cockroach allergen profile.</title>
        <authorList>
            <person name="Wang L."/>
            <person name="Xiong Q."/>
            <person name="Saelim N."/>
            <person name="Wang L."/>
            <person name="Nong W."/>
            <person name="Wan A.T."/>
            <person name="Shi M."/>
            <person name="Liu X."/>
            <person name="Cao Q."/>
            <person name="Hui J.H.L."/>
            <person name="Sookrung N."/>
            <person name="Leung T.F."/>
            <person name="Tungtrongchitr A."/>
            <person name="Tsui S.K.W."/>
        </authorList>
    </citation>
    <scope>NUCLEOTIDE SEQUENCE [LARGE SCALE GENOMIC DNA]</scope>
    <source>
        <strain evidence="2">PWHHKU_190912</strain>
    </source>
</reference>
<dbReference type="EMBL" id="JAJSOF020000025">
    <property type="protein sequence ID" value="KAJ4434831.1"/>
    <property type="molecule type" value="Genomic_DNA"/>
</dbReference>
<feature type="region of interest" description="Disordered" evidence="1">
    <location>
        <begin position="271"/>
        <end position="336"/>
    </location>
</feature>
<evidence type="ECO:0000313" key="2">
    <source>
        <dbReference type="EMBL" id="KAJ4434831.1"/>
    </source>
</evidence>
<protein>
    <submittedName>
        <fullName evidence="2">Uncharacterized protein</fullName>
    </submittedName>
</protein>
<evidence type="ECO:0000313" key="3">
    <source>
        <dbReference type="Proteomes" id="UP001148838"/>
    </source>
</evidence>
<organism evidence="2 3">
    <name type="scientific">Periplaneta americana</name>
    <name type="common">American cockroach</name>
    <name type="synonym">Blatta americana</name>
    <dbReference type="NCBI Taxonomy" id="6978"/>
    <lineage>
        <taxon>Eukaryota</taxon>
        <taxon>Metazoa</taxon>
        <taxon>Ecdysozoa</taxon>
        <taxon>Arthropoda</taxon>
        <taxon>Hexapoda</taxon>
        <taxon>Insecta</taxon>
        <taxon>Pterygota</taxon>
        <taxon>Neoptera</taxon>
        <taxon>Polyneoptera</taxon>
        <taxon>Dictyoptera</taxon>
        <taxon>Blattodea</taxon>
        <taxon>Blattoidea</taxon>
        <taxon>Blattidae</taxon>
        <taxon>Blattinae</taxon>
        <taxon>Periplaneta</taxon>
    </lineage>
</organism>
<dbReference type="Proteomes" id="UP001148838">
    <property type="component" value="Unassembled WGS sequence"/>
</dbReference>
<sequence>MSREEYKASSSTLCNYLHSPVTSSLLVPNIFLSTLFPNILNLCSSLKMRVQVSETYRTPNSGIRTKKDSSELLRVGCGGQKHGFYDKLSKNDYKHLKCGYGEEWEIKYEISMQEGKSNTLVRQHTASDILSQTGRFCLGPFDVTVITRIVMRLQHTASDILSQTGRFCLGPFDVTVITRIERIPNLTGEQSDGITVFRIPPMTSLMLHRCRTGAINLQRWWQSPSAAISESDWFLYRAGISRRMTSCTVVSWRCVLLWFCCIVCNEHNKDGEGQTDRQIGRQTGRWVDQIVSDEKRPDQTRPDQTRPDQTRPDQTRPDQNRTDQARTDQTKPHRIG</sequence>
<feature type="compositionally biased region" description="Basic and acidic residues" evidence="1">
    <location>
        <begin position="292"/>
        <end position="336"/>
    </location>
</feature>
<comment type="caution">
    <text evidence="2">The sequence shown here is derived from an EMBL/GenBank/DDBJ whole genome shotgun (WGS) entry which is preliminary data.</text>
</comment>
<proteinExistence type="predicted"/>
<accession>A0ABQ8SL07</accession>
<evidence type="ECO:0000256" key="1">
    <source>
        <dbReference type="SAM" id="MobiDB-lite"/>
    </source>
</evidence>
<name>A0ABQ8SL07_PERAM</name>